<organism evidence="1 2">
    <name type="scientific">Salinirubrum litoreum</name>
    <dbReference type="NCBI Taxonomy" id="1126234"/>
    <lineage>
        <taxon>Archaea</taxon>
        <taxon>Methanobacteriati</taxon>
        <taxon>Methanobacteriota</taxon>
        <taxon>Stenosarchaea group</taxon>
        <taxon>Halobacteria</taxon>
        <taxon>Halobacteriales</taxon>
        <taxon>Haloferacaceae</taxon>
        <taxon>Salinirubrum</taxon>
    </lineage>
</organism>
<proteinExistence type="predicted"/>
<dbReference type="EC" id="2.3.2.2" evidence="1"/>
<dbReference type="NCBIfam" id="TIGR00066">
    <property type="entry name" value="g_glut_trans"/>
    <property type="match status" value="1"/>
</dbReference>
<dbReference type="AlphaFoldDB" id="A0ABD5RAB6"/>
<sequence length="560" mass="59677">MNFDYPWQFTGRRSAVMARNGAVATSHPLAARTGVRVLEDGGNAADAAVAVAAVLNVVEPHMTGIGGDAFALVHSEGDVTALNASGGAPAAADIDDYRERTDATEDGEPVVPADGGLPVTTPGALDGWHRLTDWFGTREFGDLLGPAIDYAREGVPVSEWIARQWAGAASRFRQFDATSETFLHDGDAPEVGETFRNPTLAETFETVAEEGIGAFYGGEIGEAVVQRVQEHGGTLELSDLEAHEGEWTDPVSTEYRGVEVLEHPPNGQGTVALEALNVASAFDLPDDPTDPDRLHHLIEATKIGFADGYEYISDPDEADIPLDRMLSPEYGHDRAGEVGHRADTYDPKAGLDWAGGTVGRATEPGDPTAGDGPAPDNTVYLTVVDGDGMAVSLINSVYMSFGSALTAAGFALQNRGHSFSLDPTHNNCLAPEKRPFHTIIPAMLREDGEFRASWGVMGGSMQPQGHLQVVANLTDGLNPQAALDAPRFRWLEGQRVALETNRIPESVVTNLRGRGHRVVEEDEFFDAGGHWGGGQIVYRDSDGTLIAGSDPRRDGAAMGF</sequence>
<dbReference type="GO" id="GO:0103068">
    <property type="term" value="F:leukotriene C4 gamma-glutamyl transferase activity"/>
    <property type="evidence" value="ECO:0007669"/>
    <property type="project" value="UniProtKB-EC"/>
</dbReference>
<dbReference type="PANTHER" id="PTHR43881:SF1">
    <property type="entry name" value="GAMMA-GLUTAMYLTRANSPEPTIDASE (AFU_ORTHOLOGUE AFUA_4G13580)"/>
    <property type="match status" value="1"/>
</dbReference>
<comment type="caution">
    <text evidence="1">The sequence shown here is derived from an EMBL/GenBank/DDBJ whole genome shotgun (WGS) entry which is preliminary data.</text>
</comment>
<dbReference type="Proteomes" id="UP001596201">
    <property type="component" value="Unassembled WGS sequence"/>
</dbReference>
<dbReference type="InterPro" id="IPR043137">
    <property type="entry name" value="GGT_ssub_C"/>
</dbReference>
<evidence type="ECO:0000313" key="2">
    <source>
        <dbReference type="Proteomes" id="UP001596201"/>
    </source>
</evidence>
<name>A0ABD5RAB6_9EURY</name>
<dbReference type="InterPro" id="IPR052896">
    <property type="entry name" value="GGT-like_enzyme"/>
</dbReference>
<keyword evidence="1" id="KW-0808">Transferase</keyword>
<keyword evidence="1" id="KW-0012">Acyltransferase</keyword>
<dbReference type="Gene3D" id="1.10.246.130">
    <property type="match status" value="1"/>
</dbReference>
<dbReference type="EMBL" id="JBHSKX010000001">
    <property type="protein sequence ID" value="MFC5366904.1"/>
    <property type="molecule type" value="Genomic_DNA"/>
</dbReference>
<keyword evidence="2" id="KW-1185">Reference proteome</keyword>
<reference evidence="1 2" key="1">
    <citation type="journal article" date="2019" name="Int. J. Syst. Evol. Microbiol.">
        <title>The Global Catalogue of Microorganisms (GCM) 10K type strain sequencing project: providing services to taxonomists for standard genome sequencing and annotation.</title>
        <authorList>
            <consortium name="The Broad Institute Genomics Platform"/>
            <consortium name="The Broad Institute Genome Sequencing Center for Infectious Disease"/>
            <person name="Wu L."/>
            <person name="Ma J."/>
        </authorList>
    </citation>
    <scope>NUCLEOTIDE SEQUENCE [LARGE SCALE GENOMIC DNA]</scope>
    <source>
        <strain evidence="1 2">CGMCC 1.12237</strain>
    </source>
</reference>
<dbReference type="InterPro" id="IPR029055">
    <property type="entry name" value="Ntn_hydrolases_N"/>
</dbReference>
<dbReference type="InterPro" id="IPR043138">
    <property type="entry name" value="GGT_lsub"/>
</dbReference>
<protein>
    <submittedName>
        <fullName evidence="1">Gamma-glutamyltransferase</fullName>
        <ecNumber evidence="1">2.3.2.2</ecNumber>
    </submittedName>
</protein>
<dbReference type="SUPFAM" id="SSF56235">
    <property type="entry name" value="N-terminal nucleophile aminohydrolases (Ntn hydrolases)"/>
    <property type="match status" value="1"/>
</dbReference>
<evidence type="ECO:0000313" key="1">
    <source>
        <dbReference type="EMBL" id="MFC5366904.1"/>
    </source>
</evidence>
<accession>A0ABD5RAB6</accession>
<dbReference type="InterPro" id="IPR000101">
    <property type="entry name" value="GGT_peptidase"/>
</dbReference>
<dbReference type="Pfam" id="PF01019">
    <property type="entry name" value="G_glu_transpept"/>
    <property type="match status" value="1"/>
</dbReference>
<dbReference type="Gene3D" id="3.60.20.40">
    <property type="match status" value="1"/>
</dbReference>
<dbReference type="PANTHER" id="PTHR43881">
    <property type="entry name" value="GAMMA-GLUTAMYLTRANSPEPTIDASE (AFU_ORTHOLOGUE AFUA_4G13580)"/>
    <property type="match status" value="1"/>
</dbReference>
<dbReference type="RefSeq" id="WP_227227763.1">
    <property type="nucleotide sequence ID" value="NZ_JAJCVJ010000001.1"/>
</dbReference>
<gene>
    <name evidence="1" type="primary">ggt</name>
    <name evidence="1" type="ORF">ACFPJ5_08115</name>
</gene>
<dbReference type="PRINTS" id="PR01210">
    <property type="entry name" value="GGTRANSPTASE"/>
</dbReference>